<dbReference type="Proteomes" id="UP001549184">
    <property type="component" value="Unassembled WGS sequence"/>
</dbReference>
<evidence type="ECO:0000256" key="1">
    <source>
        <dbReference type="SAM" id="SignalP"/>
    </source>
</evidence>
<dbReference type="PANTHER" id="PTHR38599">
    <property type="entry name" value="CUPIN DOMAIN PROTEIN (AFU_ORTHOLOGUE AFUA_3G13620)"/>
    <property type="match status" value="1"/>
</dbReference>
<evidence type="ECO:0000313" key="3">
    <source>
        <dbReference type="EMBL" id="MET3653213.1"/>
    </source>
</evidence>
<dbReference type="InterPro" id="IPR014710">
    <property type="entry name" value="RmlC-like_jellyroll"/>
</dbReference>
<dbReference type="InterPro" id="IPR011051">
    <property type="entry name" value="RmlC_Cupin_sf"/>
</dbReference>
<gene>
    <name evidence="3" type="ORF">ABIC75_002949</name>
</gene>
<proteinExistence type="predicted"/>
<evidence type="ECO:0000313" key="4">
    <source>
        <dbReference type="Proteomes" id="UP001549184"/>
    </source>
</evidence>
<evidence type="ECO:0000259" key="2">
    <source>
        <dbReference type="Pfam" id="PF07883"/>
    </source>
</evidence>
<dbReference type="EMBL" id="JBEPMU010000004">
    <property type="protein sequence ID" value="MET3653213.1"/>
    <property type="molecule type" value="Genomic_DNA"/>
</dbReference>
<name>A0ABV2JZJ6_9GAMM</name>
<keyword evidence="4" id="KW-1185">Reference proteome</keyword>
<protein>
    <submittedName>
        <fullName evidence="3">Quercetin dioxygenase-like cupin family protein</fullName>
    </submittedName>
</protein>
<feature type="domain" description="Cupin type-2" evidence="2">
    <location>
        <begin position="56"/>
        <end position="125"/>
    </location>
</feature>
<sequence length="140" mass="15173">MRMFKTLGLLCLLACPAVLTQYAFAMGASSAPEAQVTDLMTKALTDYPGKEGKMILVTYPPGSVDPVHRHFAHTFVYVLEGSIVMSLNGGKEVTLGPGQTFYEGPNDKHTVGRNASLTQPAKFVVFLLKDQNKPILTPES</sequence>
<comment type="caution">
    <text evidence="3">The sequence shown here is derived from an EMBL/GenBank/DDBJ whole genome shotgun (WGS) entry which is preliminary data.</text>
</comment>
<dbReference type="InterPro" id="IPR013096">
    <property type="entry name" value="Cupin_2"/>
</dbReference>
<dbReference type="CDD" id="cd02234">
    <property type="entry name" value="cupin_BLR7677-like"/>
    <property type="match status" value="1"/>
</dbReference>
<keyword evidence="1" id="KW-0732">Signal</keyword>
<dbReference type="Pfam" id="PF07883">
    <property type="entry name" value="Cupin_2"/>
    <property type="match status" value="1"/>
</dbReference>
<feature type="chain" id="PRO_5046396517" evidence="1">
    <location>
        <begin position="26"/>
        <end position="140"/>
    </location>
</feature>
<accession>A0ABV2JZJ6</accession>
<dbReference type="SUPFAM" id="SSF51182">
    <property type="entry name" value="RmlC-like cupins"/>
    <property type="match status" value="1"/>
</dbReference>
<reference evidence="3 4" key="1">
    <citation type="submission" date="2024-06" db="EMBL/GenBank/DDBJ databases">
        <title>Sorghum-associated microbial communities from plants grown in Nebraska, USA.</title>
        <authorList>
            <person name="Schachtman D."/>
        </authorList>
    </citation>
    <scope>NUCLEOTIDE SEQUENCE [LARGE SCALE GENOMIC DNA]</scope>
    <source>
        <strain evidence="3 4">1073</strain>
    </source>
</reference>
<feature type="signal peptide" evidence="1">
    <location>
        <begin position="1"/>
        <end position="25"/>
    </location>
</feature>
<dbReference type="Gene3D" id="2.60.120.10">
    <property type="entry name" value="Jelly Rolls"/>
    <property type="match status" value="1"/>
</dbReference>
<dbReference type="RefSeq" id="WP_354014605.1">
    <property type="nucleotide sequence ID" value="NZ_JBEPMU010000004.1"/>
</dbReference>
<dbReference type="PANTHER" id="PTHR38599:SF1">
    <property type="entry name" value="CUPIN DOMAIN PROTEIN (AFU_ORTHOLOGUE AFUA_3G13620)"/>
    <property type="match status" value="1"/>
</dbReference>
<organism evidence="3 4">
    <name type="scientific">Dyella japonica</name>
    <dbReference type="NCBI Taxonomy" id="231455"/>
    <lineage>
        <taxon>Bacteria</taxon>
        <taxon>Pseudomonadati</taxon>
        <taxon>Pseudomonadota</taxon>
        <taxon>Gammaproteobacteria</taxon>
        <taxon>Lysobacterales</taxon>
        <taxon>Rhodanobacteraceae</taxon>
        <taxon>Dyella</taxon>
    </lineage>
</organism>